<keyword evidence="5" id="KW-1185">Reference proteome</keyword>
<dbReference type="EMBL" id="FRBI01000026">
    <property type="protein sequence ID" value="SHN21542.1"/>
    <property type="molecule type" value="Genomic_DNA"/>
</dbReference>
<gene>
    <name evidence="4" type="ORF">SAMN05216499_12641</name>
</gene>
<dbReference type="InterPro" id="IPR002539">
    <property type="entry name" value="MaoC-like_dom"/>
</dbReference>
<dbReference type="PANTHER" id="PTHR43841">
    <property type="entry name" value="3-HYDROXYACYL-THIOESTER DEHYDRATASE HTDX-RELATED"/>
    <property type="match status" value="1"/>
</dbReference>
<protein>
    <submittedName>
        <fullName evidence="4">Acyl dehydratase</fullName>
    </submittedName>
</protein>
<name>A0A1M7PVK6_9ACTN</name>
<dbReference type="PANTHER" id="PTHR43841:SF1">
    <property type="entry name" value="3-HYDROXYACYL-THIOESTER DEHYDRATASE X"/>
    <property type="match status" value="1"/>
</dbReference>
<evidence type="ECO:0000313" key="5">
    <source>
        <dbReference type="Proteomes" id="UP000184111"/>
    </source>
</evidence>
<feature type="region of interest" description="Disordered" evidence="2">
    <location>
        <begin position="258"/>
        <end position="277"/>
    </location>
</feature>
<dbReference type="InterPro" id="IPR029069">
    <property type="entry name" value="HotDog_dom_sf"/>
</dbReference>
<evidence type="ECO:0000256" key="2">
    <source>
        <dbReference type="SAM" id="MobiDB-lite"/>
    </source>
</evidence>
<evidence type="ECO:0000256" key="1">
    <source>
        <dbReference type="ARBA" id="ARBA00005254"/>
    </source>
</evidence>
<dbReference type="Gene3D" id="3.10.129.10">
    <property type="entry name" value="Hotdog Thioesterase"/>
    <property type="match status" value="1"/>
</dbReference>
<reference evidence="4 5" key="1">
    <citation type="submission" date="2016-11" db="EMBL/GenBank/DDBJ databases">
        <authorList>
            <person name="Jaros S."/>
            <person name="Januszkiewicz K."/>
            <person name="Wedrychowicz H."/>
        </authorList>
    </citation>
    <scope>NUCLEOTIDE SEQUENCE [LARGE SCALE GENOMIC DNA]</scope>
    <source>
        <strain evidence="4 5">CGMCC 4.2025</strain>
    </source>
</reference>
<dbReference type="SUPFAM" id="SSF54637">
    <property type="entry name" value="Thioesterase/thiol ester dehydrase-isomerase"/>
    <property type="match status" value="2"/>
</dbReference>
<feature type="domain" description="MaoC-like" evidence="3">
    <location>
        <begin position="184"/>
        <end position="250"/>
    </location>
</feature>
<evidence type="ECO:0000259" key="3">
    <source>
        <dbReference type="Pfam" id="PF01575"/>
    </source>
</evidence>
<accession>A0A1M7PVK6</accession>
<dbReference type="Proteomes" id="UP000184111">
    <property type="component" value="Unassembled WGS sequence"/>
</dbReference>
<evidence type="ECO:0000313" key="4">
    <source>
        <dbReference type="EMBL" id="SHN21542.1"/>
    </source>
</evidence>
<dbReference type="Pfam" id="PF01575">
    <property type="entry name" value="MaoC_dehydratas"/>
    <property type="match status" value="1"/>
</dbReference>
<comment type="similarity">
    <text evidence="1">Belongs to the enoyl-CoA hydratase/isomerase family.</text>
</comment>
<feature type="compositionally biased region" description="Polar residues" evidence="2">
    <location>
        <begin position="266"/>
        <end position="277"/>
    </location>
</feature>
<sequence>MAPLLLTLARGAVTGLAKHPSPAAPLPPTRLTGTAVRVDPARVAAYARVCGFPPDGPDVPLTYPHILGFPLAARLMTDRAFPLPLLGLVHTSITIRTHGPLSLADRPDLTVHADGLRPHRRGTEVTMVTEARVDGALVWEDRSTYLARHRVPDQGPAGAATEAEPTAQLPVVDRWKLDGGLGRRHARVSGDYNPIHLWALTARPFGFPRAIVHGMWTVARCAARHPDATGVTADFRRPVLLPSTVEYAAEGDRFEVRSGAGPHVSGSVTRTVTAPGR</sequence>
<dbReference type="AlphaFoldDB" id="A0A1M7PVK6"/>
<dbReference type="RefSeq" id="WP_073501944.1">
    <property type="nucleotide sequence ID" value="NZ_FRBI01000026.1"/>
</dbReference>
<proteinExistence type="inferred from homology"/>
<dbReference type="STRING" id="310782.SAMN05216499_12641"/>
<organism evidence="4 5">
    <name type="scientific">Actinacidiphila paucisporea</name>
    <dbReference type="NCBI Taxonomy" id="310782"/>
    <lineage>
        <taxon>Bacteria</taxon>
        <taxon>Bacillati</taxon>
        <taxon>Actinomycetota</taxon>
        <taxon>Actinomycetes</taxon>
        <taxon>Kitasatosporales</taxon>
        <taxon>Streptomycetaceae</taxon>
        <taxon>Actinacidiphila</taxon>
    </lineage>
</organism>